<dbReference type="STRING" id="870242.cpu_14260"/>
<keyword evidence="2" id="KW-1185">Reference proteome</keyword>
<accession>A0A1L8CVH3</accession>
<dbReference type="Proteomes" id="UP000187485">
    <property type="component" value="Unassembled WGS sequence"/>
</dbReference>
<reference evidence="2" key="1">
    <citation type="submission" date="2016-12" db="EMBL/GenBank/DDBJ databases">
        <title>Draft Genome Sequences od Carboxydothermus pertinax and islandicus, Hydrogenogenic Carboxydotrophic Bacteria.</title>
        <authorList>
            <person name="Fukuyama Y."/>
            <person name="Ohmae K."/>
            <person name="Yoneda Y."/>
            <person name="Yoshida T."/>
            <person name="Sako Y."/>
        </authorList>
    </citation>
    <scope>NUCLEOTIDE SEQUENCE [LARGE SCALE GENOMIC DNA]</scope>
    <source>
        <strain evidence="2">Ug1</strain>
    </source>
</reference>
<evidence type="ECO:0000313" key="1">
    <source>
        <dbReference type="EMBL" id="GAV22916.1"/>
    </source>
</evidence>
<protein>
    <submittedName>
        <fullName evidence="1">Uncharacterized protein</fullName>
    </submittedName>
</protein>
<proteinExistence type="predicted"/>
<dbReference type="EMBL" id="BDJK01000020">
    <property type="protein sequence ID" value="GAV22916.1"/>
    <property type="molecule type" value="Genomic_DNA"/>
</dbReference>
<sequence length="60" mass="7243">MTGESPKKNVFKNLPPGVCIPWEEKLKDLGEIKGDVNTIKKEWDKLEMFTYLYIWYWVHR</sequence>
<comment type="caution">
    <text evidence="1">The sequence shown here is derived from an EMBL/GenBank/DDBJ whole genome shotgun (WGS) entry which is preliminary data.</text>
</comment>
<dbReference type="RefSeq" id="WP_075859367.1">
    <property type="nucleotide sequence ID" value="NZ_BDJK01000020.1"/>
</dbReference>
<gene>
    <name evidence="1" type="ORF">cpu_14260</name>
</gene>
<evidence type="ECO:0000313" key="2">
    <source>
        <dbReference type="Proteomes" id="UP000187485"/>
    </source>
</evidence>
<name>A0A1L8CVH3_9THEO</name>
<dbReference type="AlphaFoldDB" id="A0A1L8CVH3"/>
<dbReference type="OrthoDB" id="1729944at2"/>
<organism evidence="1 2">
    <name type="scientific">Carboxydothermus pertinax</name>
    <dbReference type="NCBI Taxonomy" id="870242"/>
    <lineage>
        <taxon>Bacteria</taxon>
        <taxon>Bacillati</taxon>
        <taxon>Bacillota</taxon>
        <taxon>Clostridia</taxon>
        <taxon>Thermoanaerobacterales</taxon>
        <taxon>Thermoanaerobacteraceae</taxon>
        <taxon>Carboxydothermus</taxon>
    </lineage>
</organism>